<dbReference type="Pfam" id="PF13966">
    <property type="entry name" value="zf-RVT"/>
    <property type="match status" value="1"/>
</dbReference>
<sequence length="353" mass="40781">CAEGLSALLHRAESERKFEGIRICRGAPRVSHLFFADDSLILMKARSDYAQELKQILYKYELASGQEINKYKSFILFSPNTDNRIKIQMRSILSIDEEVKNERYLGLPITVGKSKKRSFEYIKNKIWARIQGWQEKLLSKAGKEILVKAVAQAIPTYAMLCFDLTKGLCDEMSSMINRFWRQNISRTRVYCGALLEEVSPIRFARGVYELIDPATRSWDEQLIKDTFWPEDVLRDFDNPNATDWPAWHFDSTENFSVKSAYKLAVHIGDQDLGKDASSSTAADVSSNNDKFIWHKLRQLKLPNKVKIFIWRLAHNSLPVRRNLARRGVKTDTICPVCHRLDEDCGHIFQIQDV</sequence>
<gene>
    <name evidence="2" type="ORF">U9M48_021201</name>
</gene>
<dbReference type="PANTHER" id="PTHR33116">
    <property type="entry name" value="REVERSE TRANSCRIPTASE ZINC-BINDING DOMAIN-CONTAINING PROTEIN-RELATED-RELATED"/>
    <property type="match status" value="1"/>
</dbReference>
<accession>A0AAQ3TF26</accession>
<dbReference type="InterPro" id="IPR026960">
    <property type="entry name" value="RVT-Znf"/>
</dbReference>
<proteinExistence type="predicted"/>
<evidence type="ECO:0000259" key="1">
    <source>
        <dbReference type="Pfam" id="PF13966"/>
    </source>
</evidence>
<dbReference type="Proteomes" id="UP001341281">
    <property type="component" value="Chromosome 04"/>
</dbReference>
<organism evidence="2 3">
    <name type="scientific">Paspalum notatum var. saurae</name>
    <dbReference type="NCBI Taxonomy" id="547442"/>
    <lineage>
        <taxon>Eukaryota</taxon>
        <taxon>Viridiplantae</taxon>
        <taxon>Streptophyta</taxon>
        <taxon>Embryophyta</taxon>
        <taxon>Tracheophyta</taxon>
        <taxon>Spermatophyta</taxon>
        <taxon>Magnoliopsida</taxon>
        <taxon>Liliopsida</taxon>
        <taxon>Poales</taxon>
        <taxon>Poaceae</taxon>
        <taxon>PACMAD clade</taxon>
        <taxon>Panicoideae</taxon>
        <taxon>Andropogonodae</taxon>
        <taxon>Paspaleae</taxon>
        <taxon>Paspalinae</taxon>
        <taxon>Paspalum</taxon>
    </lineage>
</organism>
<feature type="non-terminal residue" evidence="2">
    <location>
        <position position="1"/>
    </location>
</feature>
<name>A0AAQ3TF26_PASNO</name>
<reference evidence="2 3" key="1">
    <citation type="submission" date="2024-02" db="EMBL/GenBank/DDBJ databases">
        <title>High-quality chromosome-scale genome assembly of Pensacola bahiagrass (Paspalum notatum Flugge var. saurae).</title>
        <authorList>
            <person name="Vega J.M."/>
            <person name="Podio M."/>
            <person name="Orjuela J."/>
            <person name="Siena L.A."/>
            <person name="Pessino S.C."/>
            <person name="Combes M.C."/>
            <person name="Mariac C."/>
            <person name="Albertini E."/>
            <person name="Pupilli F."/>
            <person name="Ortiz J.P.A."/>
            <person name="Leblanc O."/>
        </authorList>
    </citation>
    <scope>NUCLEOTIDE SEQUENCE [LARGE SCALE GENOMIC DNA]</scope>
    <source>
        <strain evidence="2">R1</strain>
        <tissue evidence="2">Leaf</tissue>
    </source>
</reference>
<feature type="domain" description="Reverse transcriptase zinc-binding" evidence="1">
    <location>
        <begin position="255"/>
        <end position="348"/>
    </location>
</feature>
<keyword evidence="3" id="KW-1185">Reference proteome</keyword>
<evidence type="ECO:0000313" key="2">
    <source>
        <dbReference type="EMBL" id="WVZ72794.1"/>
    </source>
</evidence>
<protein>
    <recommendedName>
        <fullName evidence="1">Reverse transcriptase zinc-binding domain-containing protein</fullName>
    </recommendedName>
</protein>
<dbReference type="AlphaFoldDB" id="A0AAQ3TF26"/>
<evidence type="ECO:0000313" key="3">
    <source>
        <dbReference type="Proteomes" id="UP001341281"/>
    </source>
</evidence>
<dbReference type="EMBL" id="CP144748">
    <property type="protein sequence ID" value="WVZ72794.1"/>
    <property type="molecule type" value="Genomic_DNA"/>
</dbReference>
<dbReference type="PANTHER" id="PTHR33116:SF86">
    <property type="entry name" value="REVERSE TRANSCRIPTASE DOMAIN-CONTAINING PROTEIN"/>
    <property type="match status" value="1"/>
</dbReference>